<dbReference type="Proteomes" id="UP000450676">
    <property type="component" value="Unassembled WGS sequence"/>
</dbReference>
<dbReference type="InterPro" id="IPR050463">
    <property type="entry name" value="Gfo/Idh/MocA_oxidrdct_glycsds"/>
</dbReference>
<dbReference type="PANTHER" id="PTHR43818">
    <property type="entry name" value="BCDNA.GH03377"/>
    <property type="match status" value="1"/>
</dbReference>
<feature type="domain" description="Gfo/Idh/MocA-like oxidoreductase N-terminal" evidence="1">
    <location>
        <begin position="9"/>
        <end position="118"/>
    </location>
</feature>
<dbReference type="SUPFAM" id="SSF51735">
    <property type="entry name" value="NAD(P)-binding Rossmann-fold domains"/>
    <property type="match status" value="1"/>
</dbReference>
<organism evidence="2 3">
    <name type="scientific">Pseudoduganella aquatica</name>
    <dbReference type="NCBI Taxonomy" id="2660641"/>
    <lineage>
        <taxon>Bacteria</taxon>
        <taxon>Pseudomonadati</taxon>
        <taxon>Pseudomonadota</taxon>
        <taxon>Betaproteobacteria</taxon>
        <taxon>Burkholderiales</taxon>
        <taxon>Oxalobacteraceae</taxon>
        <taxon>Telluria group</taxon>
        <taxon>Pseudoduganella</taxon>
    </lineage>
</organism>
<dbReference type="InterPro" id="IPR000683">
    <property type="entry name" value="Gfo/Idh/MocA-like_OxRdtase_N"/>
</dbReference>
<dbReference type="InterPro" id="IPR036291">
    <property type="entry name" value="NAD(P)-bd_dom_sf"/>
</dbReference>
<keyword evidence="3" id="KW-1185">Reference proteome</keyword>
<evidence type="ECO:0000313" key="3">
    <source>
        <dbReference type="Proteomes" id="UP000450676"/>
    </source>
</evidence>
<protein>
    <submittedName>
        <fullName evidence="2">Gfo/Idh/MocA family oxidoreductase</fullName>
    </submittedName>
</protein>
<name>A0A7X4KKW1_9BURK</name>
<comment type="caution">
    <text evidence="2">The sequence shown here is derived from an EMBL/GenBank/DDBJ whole genome shotgun (WGS) entry which is preliminary data.</text>
</comment>
<dbReference type="AlphaFoldDB" id="A0A7X4KKW1"/>
<sequence>MAISANKVVKIGLVGLGKIAVDQHIPALRGNPGFELVAGCSPNARPDGIPAYPSMEAMLAAHPEIEALAICTPPQVRHRIAKDALATGRHVFLEKPPGATLGEAEVLRSFAAEKGVTLLASWHSRFAPAVSLTRAWIAQRKLKSMHIVWKENVRQWHPGQAWIFAPGGMGVFDPGINALSILTAVVGDAVIVKKADLHIPVNCDAPIAVEMEMTTAQGVPVRADFDFLQENLQTWSIFAEAEDGGKLSLGMGGAILEIDGQPVMKEAEREYPGLYAHFHELIASGASDADFAPLRIVADAFMLGKRIAAPEYIE</sequence>
<reference evidence="2 3" key="1">
    <citation type="submission" date="2019-12" db="EMBL/GenBank/DDBJ databases">
        <title>Novel species isolated from a subtropical stream in China.</title>
        <authorList>
            <person name="Lu H."/>
        </authorList>
    </citation>
    <scope>NUCLEOTIDE SEQUENCE [LARGE SCALE GENOMIC DNA]</scope>
    <source>
        <strain evidence="2 3">FT127W</strain>
    </source>
</reference>
<proteinExistence type="predicted"/>
<dbReference type="Gene3D" id="3.40.50.720">
    <property type="entry name" value="NAD(P)-binding Rossmann-like Domain"/>
    <property type="match status" value="1"/>
</dbReference>
<evidence type="ECO:0000313" key="2">
    <source>
        <dbReference type="EMBL" id="MYN06130.1"/>
    </source>
</evidence>
<gene>
    <name evidence="2" type="ORF">GTP77_02140</name>
</gene>
<dbReference type="Pfam" id="PF01408">
    <property type="entry name" value="GFO_IDH_MocA"/>
    <property type="match status" value="1"/>
</dbReference>
<dbReference type="GO" id="GO:0000166">
    <property type="term" value="F:nucleotide binding"/>
    <property type="evidence" value="ECO:0007669"/>
    <property type="project" value="InterPro"/>
</dbReference>
<dbReference type="RefSeq" id="WP_161070523.1">
    <property type="nucleotide sequence ID" value="NZ_WWCU01000002.1"/>
</dbReference>
<evidence type="ECO:0000259" key="1">
    <source>
        <dbReference type="Pfam" id="PF01408"/>
    </source>
</evidence>
<accession>A0A7X4KKW1</accession>
<dbReference type="PANTHER" id="PTHR43818:SF7">
    <property type="entry name" value="DEHYDROGENASE"/>
    <property type="match status" value="1"/>
</dbReference>
<dbReference type="Gene3D" id="3.30.360.10">
    <property type="entry name" value="Dihydrodipicolinate Reductase, domain 2"/>
    <property type="match status" value="1"/>
</dbReference>
<dbReference type="EMBL" id="WWCU01000002">
    <property type="protein sequence ID" value="MYN06130.1"/>
    <property type="molecule type" value="Genomic_DNA"/>
</dbReference>